<dbReference type="InterPro" id="IPR018392">
    <property type="entry name" value="LysM"/>
</dbReference>
<organism evidence="4 5">
    <name type="scientific">Desmospora profundinema</name>
    <dbReference type="NCBI Taxonomy" id="1571184"/>
    <lineage>
        <taxon>Bacteria</taxon>
        <taxon>Bacillati</taxon>
        <taxon>Bacillota</taxon>
        <taxon>Bacilli</taxon>
        <taxon>Bacillales</taxon>
        <taxon>Thermoactinomycetaceae</taxon>
        <taxon>Desmospora</taxon>
    </lineage>
</organism>
<dbReference type="InterPro" id="IPR036779">
    <property type="entry name" value="LysM_dom_sf"/>
</dbReference>
<dbReference type="InterPro" id="IPR048862">
    <property type="entry name" value="SPOCS_spoVID_N"/>
</dbReference>
<accession>A0ABU1INT0</accession>
<dbReference type="Pfam" id="PF01476">
    <property type="entry name" value="LysM"/>
    <property type="match status" value="1"/>
</dbReference>
<reference evidence="4 5" key="1">
    <citation type="submission" date="2023-07" db="EMBL/GenBank/DDBJ databases">
        <title>Genomic Encyclopedia of Type Strains, Phase IV (KMG-IV): sequencing the most valuable type-strain genomes for metagenomic binning, comparative biology and taxonomic classification.</title>
        <authorList>
            <person name="Goeker M."/>
        </authorList>
    </citation>
    <scope>NUCLEOTIDE SEQUENCE [LARGE SCALE GENOMIC DNA]</scope>
    <source>
        <strain evidence="4 5">DSM 45903</strain>
    </source>
</reference>
<feature type="domain" description="LysM" evidence="2">
    <location>
        <begin position="358"/>
        <end position="399"/>
    </location>
</feature>
<feature type="compositionally biased region" description="Acidic residues" evidence="1">
    <location>
        <begin position="314"/>
        <end position="328"/>
    </location>
</feature>
<feature type="compositionally biased region" description="Basic and acidic residues" evidence="1">
    <location>
        <begin position="260"/>
        <end position="269"/>
    </location>
</feature>
<feature type="compositionally biased region" description="Basic and acidic residues" evidence="1">
    <location>
        <begin position="280"/>
        <end position="309"/>
    </location>
</feature>
<dbReference type="Gene3D" id="3.10.350.10">
    <property type="entry name" value="LysM domain"/>
    <property type="match status" value="1"/>
</dbReference>
<proteinExistence type="predicted"/>
<feature type="domain" description="Stage VI sporulation protein D N-terminal" evidence="3">
    <location>
        <begin position="9"/>
        <end position="134"/>
    </location>
</feature>
<dbReference type="Pfam" id="PF20918">
    <property type="entry name" value="SPOCS_spoVID-N"/>
    <property type="match status" value="1"/>
</dbReference>
<gene>
    <name evidence="4" type="ORF">JOE21_002447</name>
</gene>
<evidence type="ECO:0000259" key="3">
    <source>
        <dbReference type="Pfam" id="PF20918"/>
    </source>
</evidence>
<dbReference type="SUPFAM" id="SSF54106">
    <property type="entry name" value="LysM domain"/>
    <property type="match status" value="1"/>
</dbReference>
<feature type="compositionally biased region" description="Basic and acidic residues" evidence="1">
    <location>
        <begin position="235"/>
        <end position="248"/>
    </location>
</feature>
<dbReference type="RefSeq" id="WP_309866308.1">
    <property type="nucleotide sequence ID" value="NZ_JAVDQG010000005.1"/>
</dbReference>
<evidence type="ECO:0000313" key="5">
    <source>
        <dbReference type="Proteomes" id="UP001185012"/>
    </source>
</evidence>
<protein>
    <recommendedName>
        <fullName evidence="6">Stage VI sporulation protein D</fullName>
    </recommendedName>
</protein>
<dbReference type="EMBL" id="JAVDQG010000005">
    <property type="protein sequence ID" value="MDR6226440.1"/>
    <property type="molecule type" value="Genomic_DNA"/>
</dbReference>
<feature type="compositionally biased region" description="Basic and acidic residues" evidence="1">
    <location>
        <begin position="191"/>
        <end position="211"/>
    </location>
</feature>
<name>A0ABU1INT0_9BACL</name>
<comment type="caution">
    <text evidence="4">The sequence shown here is derived from an EMBL/GenBank/DDBJ whole genome shotgun (WGS) entry which is preliminary data.</text>
</comment>
<feature type="region of interest" description="Disordered" evidence="1">
    <location>
        <begin position="60"/>
        <end position="82"/>
    </location>
</feature>
<sequence length="401" mass="45607">MTGSKVNQLRFDISEKVRLHPQQPGIGTLLELDLYPDVEVEDQETHLKIQGYLRLNGTYHPEQGVDAETDGGGQETEAEASAQQEEIAYVIPVEITLPAERVDMDQIASEIHSFDYQVLSPFELQIEALLIIDGFIQEEENEEEGEPVEVVSSQAAAFSVPPNGDIRWKQDVPGDTKGEQDEYEFVHVARLEEGEEGAEVKADQEDTKAEVEAEEESAPVEAEKIQAELETEESEERRSESEPEKGEEPSVSPVTFHPFQPERDREESPLSRQQPLRMPHIGEFDFQHLEEDERTRFGIERMFEEKDLSSEQPEPVDDTAELDADPPEEEKNKGSSQEWAQWILGEEQEQFVKLRMVIVHKQDSIDSLSERYQVPASKIVHLNRLESEVLEEGQIVYIPSS</sequence>
<evidence type="ECO:0008006" key="6">
    <source>
        <dbReference type="Google" id="ProtNLM"/>
    </source>
</evidence>
<feature type="region of interest" description="Disordered" evidence="1">
    <location>
        <begin position="191"/>
        <end position="337"/>
    </location>
</feature>
<keyword evidence="5" id="KW-1185">Reference proteome</keyword>
<evidence type="ECO:0000313" key="4">
    <source>
        <dbReference type="EMBL" id="MDR6226440.1"/>
    </source>
</evidence>
<evidence type="ECO:0000259" key="2">
    <source>
        <dbReference type="Pfam" id="PF01476"/>
    </source>
</evidence>
<evidence type="ECO:0000256" key="1">
    <source>
        <dbReference type="SAM" id="MobiDB-lite"/>
    </source>
</evidence>
<dbReference type="Proteomes" id="UP001185012">
    <property type="component" value="Unassembled WGS sequence"/>
</dbReference>